<dbReference type="Gene3D" id="3.40.50.11310">
    <property type="entry name" value="Bacterial phosphonate metabolism protein PhnH"/>
    <property type="match status" value="1"/>
</dbReference>
<protein>
    <submittedName>
        <fullName evidence="1">Phosphonate C-P lyase system protein PhnH</fullName>
    </submittedName>
</protein>
<dbReference type="Proteomes" id="UP000335415">
    <property type="component" value="Unassembled WGS sequence"/>
</dbReference>
<dbReference type="Pfam" id="PF05845">
    <property type="entry name" value="PhnH"/>
    <property type="match status" value="1"/>
</dbReference>
<gene>
    <name evidence="1" type="primary">phnH</name>
    <name evidence="1" type="ORF">FJU30_15190</name>
</gene>
<dbReference type="PIRSF" id="PIRSF020680">
    <property type="entry name" value="PhnH"/>
    <property type="match status" value="1"/>
</dbReference>
<dbReference type="GO" id="GO:0016829">
    <property type="term" value="F:lyase activity"/>
    <property type="evidence" value="ECO:0007669"/>
    <property type="project" value="UniProtKB-KW"/>
</dbReference>
<evidence type="ECO:0000313" key="2">
    <source>
        <dbReference type="Proteomes" id="UP000335415"/>
    </source>
</evidence>
<dbReference type="InterPro" id="IPR008772">
    <property type="entry name" value="Phosphonate_metab_PhnH"/>
</dbReference>
<sequence length="193" mass="20788">MTLLTGFSDPVSGAQRAFRQILKAMSEPGTQVELIDGPVWPFLSPAMCAALLTLVDHDTPLYLAAPFAGEQLKENLRFHTGAPLVDRAARAAFALLDRDFPAVLLDEFAVGSGECPHRSATLIVDVPALTGAPPLTLRGPGIESRRQTAAALSPAVRDYLCRRPVSFPLGLDFIFTCGRQLLAIPRTTHVEVD</sequence>
<dbReference type="AlphaFoldDB" id="A0A5J5FY22"/>
<dbReference type="EMBL" id="VYKJ01000007">
    <property type="protein sequence ID" value="KAA8999016.1"/>
    <property type="molecule type" value="Genomic_DNA"/>
</dbReference>
<proteinExistence type="predicted"/>
<dbReference type="SUPFAM" id="SSF159709">
    <property type="entry name" value="PhnH-like"/>
    <property type="match status" value="1"/>
</dbReference>
<comment type="caution">
    <text evidence="1">The sequence shown here is derived from an EMBL/GenBank/DDBJ whole genome shotgun (WGS) entry which is preliminary data.</text>
</comment>
<dbReference type="RefSeq" id="WP_150435814.1">
    <property type="nucleotide sequence ID" value="NZ_VYKJ01000007.1"/>
</dbReference>
<dbReference type="InterPro" id="IPR038058">
    <property type="entry name" value="PhnH-like_sp"/>
</dbReference>
<dbReference type="OrthoDB" id="9814509at2"/>
<keyword evidence="1" id="KW-0456">Lyase</keyword>
<dbReference type="GO" id="GO:0019634">
    <property type="term" value="P:organic phosphonate metabolic process"/>
    <property type="evidence" value="ECO:0007669"/>
    <property type="project" value="InterPro"/>
</dbReference>
<accession>A0A5J5FY22</accession>
<evidence type="ECO:0000313" key="1">
    <source>
        <dbReference type="EMBL" id="KAA8999016.1"/>
    </source>
</evidence>
<reference evidence="1 2" key="1">
    <citation type="submission" date="2019-09" db="EMBL/GenBank/DDBJ databases">
        <authorList>
            <person name="Li Y."/>
        </authorList>
    </citation>
    <scope>NUCLEOTIDE SEQUENCE [LARGE SCALE GENOMIC DNA]</scope>
    <source>
        <strain evidence="1 2">L3-3HA</strain>
    </source>
</reference>
<dbReference type="NCBIfam" id="TIGR03292">
    <property type="entry name" value="PhnH_redo"/>
    <property type="match status" value="1"/>
</dbReference>
<organism evidence="1 2">
    <name type="scientific">Affinibrenneria salicis</name>
    <dbReference type="NCBI Taxonomy" id="2590031"/>
    <lineage>
        <taxon>Bacteria</taxon>
        <taxon>Pseudomonadati</taxon>
        <taxon>Pseudomonadota</taxon>
        <taxon>Gammaproteobacteria</taxon>
        <taxon>Enterobacterales</taxon>
        <taxon>Pectobacteriaceae</taxon>
        <taxon>Affinibrenneria</taxon>
    </lineage>
</organism>
<keyword evidence="2" id="KW-1185">Reference proteome</keyword>
<name>A0A5J5FY22_9GAMM</name>